<evidence type="ECO:0000256" key="4">
    <source>
        <dbReference type="ARBA" id="ARBA00022695"/>
    </source>
</evidence>
<dbReference type="InterPro" id="IPR012337">
    <property type="entry name" value="RNaseH-like_sf"/>
</dbReference>
<dbReference type="GO" id="GO:0000166">
    <property type="term" value="F:nucleotide binding"/>
    <property type="evidence" value="ECO:0007669"/>
    <property type="project" value="InterPro"/>
</dbReference>
<evidence type="ECO:0000256" key="8">
    <source>
        <dbReference type="ARBA" id="ARBA00049244"/>
    </source>
</evidence>
<dbReference type="InterPro" id="IPR004868">
    <property type="entry name" value="DNA-dir_DNA_pol_B_mt/vir"/>
</dbReference>
<evidence type="ECO:0000313" key="11">
    <source>
        <dbReference type="Proteomes" id="UP000019483"/>
    </source>
</evidence>
<keyword evidence="4" id="KW-0548">Nucleotidyltransferase</keyword>
<dbReference type="InterPro" id="IPR006172">
    <property type="entry name" value="DNA-dir_DNA_pol_B"/>
</dbReference>
<keyword evidence="3" id="KW-0808">Transferase</keyword>
<evidence type="ECO:0000256" key="3">
    <source>
        <dbReference type="ARBA" id="ARBA00022679"/>
    </source>
</evidence>
<dbReference type="Gene3D" id="3.90.1600.10">
    <property type="entry name" value="Palm domain of DNA polymerase"/>
    <property type="match status" value="1"/>
</dbReference>
<accession>W9E1A0</accession>
<dbReference type="InterPro" id="IPR043502">
    <property type="entry name" value="DNA/RNA_pol_sf"/>
</dbReference>
<gene>
    <name evidence="10" type="ORF">MettiDRAFT_2895</name>
</gene>
<evidence type="ECO:0000256" key="2">
    <source>
        <dbReference type="ARBA" id="ARBA00012417"/>
    </source>
</evidence>
<dbReference type="RefSeq" id="WP_023846528.1">
    <property type="nucleotide sequence ID" value="NZ_AZAJ01000001.1"/>
</dbReference>
<dbReference type="SMART" id="SM00486">
    <property type="entry name" value="POLBc"/>
    <property type="match status" value="1"/>
</dbReference>
<dbReference type="Gene3D" id="1.10.287.690">
    <property type="entry name" value="Helix hairpin bin"/>
    <property type="match status" value="1"/>
</dbReference>
<evidence type="ECO:0000256" key="6">
    <source>
        <dbReference type="ARBA" id="ARBA00022932"/>
    </source>
</evidence>
<dbReference type="GO" id="GO:0006260">
    <property type="term" value="P:DNA replication"/>
    <property type="evidence" value="ECO:0007669"/>
    <property type="project" value="UniProtKB-KW"/>
</dbReference>
<dbReference type="Proteomes" id="UP000019483">
    <property type="component" value="Unassembled WGS sequence"/>
</dbReference>
<dbReference type="SUPFAM" id="SSF56672">
    <property type="entry name" value="DNA/RNA polymerases"/>
    <property type="match status" value="1"/>
</dbReference>
<keyword evidence="11" id="KW-1185">Reference proteome</keyword>
<comment type="caution">
    <text evidence="10">The sequence shown here is derived from an EMBL/GenBank/DDBJ whole genome shotgun (WGS) entry which is preliminary data.</text>
</comment>
<dbReference type="STRING" id="1090322.MettiDRAFT_2895"/>
<dbReference type="EMBL" id="AZAJ01000001">
    <property type="protein sequence ID" value="ETA69396.1"/>
    <property type="molecule type" value="Genomic_DNA"/>
</dbReference>
<sequence length="896" mass="103120">MSKIALRGYTLKAKKPSNNPYSGQRVSPLKHERVLVFDTETTTNQYLNFKIGYFQIYMDGKFQHQGLFYDELMLTKKENKTFISYANKKKIALYSLEEFINDVLYIEIFRWKTLCVGFNLPFDISRIAKRVGDSRAKNKGGFTFTLSDNRFNPPIIIKKMGEGHNFKFTSTKINKGNHFFPGYFLDVQTLAEVLLQKKRVSLEKACEMLNTNTKKIGNDEHGKEINDDYIDYMIADVVATWEVYEKLIEELDSYQIKIPPTKIYSSASIGKHALKQLGIVSFLDRNPDFSPEILGNIMTSYYGGRCECKIRKEPVKVTTLDFTSMYPTIVLLMDLWKYMIAESLEMQDITDEIKEMLSKVDLAYLQNKENWKDLVVMVKVQPDNDILPVRMDYKGSGTGYNVGINDLSSDSELWYALPDVIASVILTGKVPKIIEAVKFIPKGIQKGLRKSQILGIDIDPAKDNFVQVLVEERQKIKLKMKDISKDDPEYQQLESRAQAIKILVNSTSYGIFIELNPDDKKSDIQVYGLDDFNTSENKLEKAGNYFHPLLAVMITSGSKLFLAMAEAKTRDLGSVHAYMDTDSIFVPPEHAQEIIDYFQPLNPYSLDIPLLKPEKEDMWFYGISSKRYALYTYENEEIKFMEGERSFKLHGLGHLTNPFSKDGGDWQAEIWEDLLKLHYGTISRLDIEEKYSNFYAISRLTISTPNVLHRFDRLNKGKPWKEQIKPFNFYLVGFQTIEENGKAVKPLTPLTKNPQSIVYEPFIDYETGEIKQGSHYFKPLSRTILEYANHPEAKFDGEAGVLERKHIQADSIIYIGKEANNIDEQELGVKLAQVFINENWIAQQILTLPQKVAEEWGVDRKTFQTTKKAIGEALRKGEKVNLFTPARKRLLERLCL</sequence>
<keyword evidence="7" id="KW-0238">DNA-binding</keyword>
<dbReference type="Gene3D" id="3.30.420.10">
    <property type="entry name" value="Ribonuclease H-like superfamily/Ribonuclease H"/>
    <property type="match status" value="1"/>
</dbReference>
<proteinExistence type="inferred from homology"/>
<reference evidence="10 11" key="1">
    <citation type="submission" date="2013-08" db="EMBL/GenBank/DDBJ databases">
        <authorList>
            <consortium name="DOE Joint Genome Institute"/>
            <person name="Eisen J."/>
            <person name="Huntemann M."/>
            <person name="Han J."/>
            <person name="Chen A."/>
            <person name="Kyrpides N."/>
            <person name="Mavromatis K."/>
            <person name="Markowitz V."/>
            <person name="Palaniappan K."/>
            <person name="Ivanova N."/>
            <person name="Schaumberg A."/>
            <person name="Pati A."/>
            <person name="Liolios K."/>
            <person name="Nordberg H.P."/>
            <person name="Cantor M.N."/>
            <person name="Hua S.X."/>
            <person name="Woyke T."/>
        </authorList>
    </citation>
    <scope>NUCLEOTIDE SEQUENCE [LARGE SCALE GENOMIC DNA]</scope>
    <source>
        <strain evidence="10 11">DSM 2278</strain>
    </source>
</reference>
<dbReference type="SUPFAM" id="SSF53098">
    <property type="entry name" value="Ribonuclease H-like"/>
    <property type="match status" value="1"/>
</dbReference>
<dbReference type="AlphaFoldDB" id="W9E1A0"/>
<dbReference type="InterPro" id="IPR023211">
    <property type="entry name" value="DNA_pol_palm_dom_sf"/>
</dbReference>
<evidence type="ECO:0000259" key="9">
    <source>
        <dbReference type="Pfam" id="PF03175"/>
    </source>
</evidence>
<feature type="domain" description="DNA-directed DNA polymerase family B mitochondria/virus" evidence="9">
    <location>
        <begin position="209"/>
        <end position="333"/>
    </location>
</feature>
<evidence type="ECO:0000256" key="7">
    <source>
        <dbReference type="ARBA" id="ARBA00023125"/>
    </source>
</evidence>
<protein>
    <recommendedName>
        <fullName evidence="2">DNA-directed DNA polymerase</fullName>
        <ecNumber evidence="2">2.7.7.7</ecNumber>
    </recommendedName>
</protein>
<dbReference type="GO" id="GO:0003677">
    <property type="term" value="F:DNA binding"/>
    <property type="evidence" value="ECO:0007669"/>
    <property type="project" value="UniProtKB-KW"/>
</dbReference>
<dbReference type="EC" id="2.7.7.7" evidence="2"/>
<dbReference type="Pfam" id="PF03175">
    <property type="entry name" value="DNA_pol_B_2"/>
    <property type="match status" value="1"/>
</dbReference>
<comment type="similarity">
    <text evidence="1">Belongs to the DNA polymerase type-B family.</text>
</comment>
<keyword evidence="5" id="KW-0235">DNA replication</keyword>
<organism evidence="10 11">
    <name type="scientific">Methanolobus tindarius DSM 2278</name>
    <dbReference type="NCBI Taxonomy" id="1090322"/>
    <lineage>
        <taxon>Archaea</taxon>
        <taxon>Methanobacteriati</taxon>
        <taxon>Methanobacteriota</taxon>
        <taxon>Stenosarchaea group</taxon>
        <taxon>Methanomicrobia</taxon>
        <taxon>Methanosarcinales</taxon>
        <taxon>Methanosarcinaceae</taxon>
        <taxon>Methanolobus</taxon>
    </lineage>
</organism>
<keyword evidence="6" id="KW-0239">DNA-directed DNA polymerase</keyword>
<comment type="catalytic activity">
    <reaction evidence="8">
        <text>DNA(n) + a 2'-deoxyribonucleoside 5'-triphosphate = DNA(n+1) + diphosphate</text>
        <dbReference type="Rhea" id="RHEA:22508"/>
        <dbReference type="Rhea" id="RHEA-COMP:17339"/>
        <dbReference type="Rhea" id="RHEA-COMP:17340"/>
        <dbReference type="ChEBI" id="CHEBI:33019"/>
        <dbReference type="ChEBI" id="CHEBI:61560"/>
        <dbReference type="ChEBI" id="CHEBI:173112"/>
        <dbReference type="EC" id="2.7.7.7"/>
    </reaction>
</comment>
<evidence type="ECO:0000256" key="5">
    <source>
        <dbReference type="ARBA" id="ARBA00022705"/>
    </source>
</evidence>
<evidence type="ECO:0000313" key="10">
    <source>
        <dbReference type="EMBL" id="ETA69396.1"/>
    </source>
</evidence>
<evidence type="ECO:0000256" key="1">
    <source>
        <dbReference type="ARBA" id="ARBA00005755"/>
    </source>
</evidence>
<dbReference type="InterPro" id="IPR036397">
    <property type="entry name" value="RNaseH_sf"/>
</dbReference>
<dbReference type="GO" id="GO:0003887">
    <property type="term" value="F:DNA-directed DNA polymerase activity"/>
    <property type="evidence" value="ECO:0007669"/>
    <property type="project" value="UniProtKB-KW"/>
</dbReference>
<dbReference type="OrthoDB" id="134451at2157"/>
<name>W9E1A0_METTI</name>